<keyword evidence="2" id="KW-1185">Reference proteome</keyword>
<accession>A0ABD2NN98</accession>
<gene>
    <name evidence="1" type="ORF">HHI36_017677</name>
</gene>
<evidence type="ECO:0000313" key="1">
    <source>
        <dbReference type="EMBL" id="KAL3280177.1"/>
    </source>
</evidence>
<dbReference type="EMBL" id="JABFTP020000124">
    <property type="protein sequence ID" value="KAL3280177.1"/>
    <property type="molecule type" value="Genomic_DNA"/>
</dbReference>
<name>A0ABD2NN98_9CUCU</name>
<comment type="caution">
    <text evidence="1">The sequence shown here is derived from an EMBL/GenBank/DDBJ whole genome shotgun (WGS) entry which is preliminary data.</text>
</comment>
<feature type="non-terminal residue" evidence="1">
    <location>
        <position position="1"/>
    </location>
</feature>
<sequence>VKEDLTKKRYDIFKQSTTKFGPKNVWSVGGVIEIKIGNVVHSAINDSDFKEIA</sequence>
<reference evidence="1 2" key="1">
    <citation type="journal article" date="2021" name="BMC Biol.">
        <title>Horizontally acquired antibacterial genes associated with adaptive radiation of ladybird beetles.</title>
        <authorList>
            <person name="Li H.S."/>
            <person name="Tang X.F."/>
            <person name="Huang Y.H."/>
            <person name="Xu Z.Y."/>
            <person name="Chen M.L."/>
            <person name="Du X.Y."/>
            <person name="Qiu B.Y."/>
            <person name="Chen P.T."/>
            <person name="Zhang W."/>
            <person name="Slipinski A."/>
            <person name="Escalona H.E."/>
            <person name="Waterhouse R.M."/>
            <person name="Zwick A."/>
            <person name="Pang H."/>
        </authorList>
    </citation>
    <scope>NUCLEOTIDE SEQUENCE [LARGE SCALE GENOMIC DNA]</scope>
    <source>
        <strain evidence="1">SYSU2018</strain>
    </source>
</reference>
<dbReference type="AlphaFoldDB" id="A0ABD2NN98"/>
<proteinExistence type="predicted"/>
<organism evidence="1 2">
    <name type="scientific">Cryptolaemus montrouzieri</name>
    <dbReference type="NCBI Taxonomy" id="559131"/>
    <lineage>
        <taxon>Eukaryota</taxon>
        <taxon>Metazoa</taxon>
        <taxon>Ecdysozoa</taxon>
        <taxon>Arthropoda</taxon>
        <taxon>Hexapoda</taxon>
        <taxon>Insecta</taxon>
        <taxon>Pterygota</taxon>
        <taxon>Neoptera</taxon>
        <taxon>Endopterygota</taxon>
        <taxon>Coleoptera</taxon>
        <taxon>Polyphaga</taxon>
        <taxon>Cucujiformia</taxon>
        <taxon>Coccinelloidea</taxon>
        <taxon>Coccinellidae</taxon>
        <taxon>Scymninae</taxon>
        <taxon>Scymnini</taxon>
        <taxon>Cryptolaemus</taxon>
    </lineage>
</organism>
<dbReference type="Proteomes" id="UP001516400">
    <property type="component" value="Unassembled WGS sequence"/>
</dbReference>
<evidence type="ECO:0000313" key="2">
    <source>
        <dbReference type="Proteomes" id="UP001516400"/>
    </source>
</evidence>
<protein>
    <submittedName>
        <fullName evidence="1">Uncharacterized protein</fullName>
    </submittedName>
</protein>